<protein>
    <recommendedName>
        <fullName evidence="4">Low molecular weight antigen MTB12-like C-terminal domain-containing protein</fullName>
    </recommendedName>
</protein>
<sequence>MAGHAPGCLFKSADRLHYALWKLTLKAPGAHGPDRHPVVSQMVLGSDLRRGNATGGPRTAGRGTAITAALVLALFPALAACGDDNGGGDGTTPPTPTAERTTSAPASAPADRAAAEAEIKQNWQKFFDPKTSAQDKIAVLENGDRMAPVLEAFSGDARGGQVQAQVTKVEFTSATQADVTYTLTLKGATALPDASGTAVEQDGTWKVSAKTLCALVQLSGNASPVPGC</sequence>
<feature type="domain" description="Low molecular weight antigen MTB12-like C-terminal" evidence="4">
    <location>
        <begin position="113"/>
        <end position="223"/>
    </location>
</feature>
<keyword evidence="1" id="KW-0732">Signal</keyword>
<comment type="caution">
    <text evidence="5">The sequence shown here is derived from an EMBL/GenBank/DDBJ whole genome shotgun (WGS) entry which is preliminary data.</text>
</comment>
<evidence type="ECO:0000313" key="5">
    <source>
        <dbReference type="EMBL" id="GGX11013.1"/>
    </source>
</evidence>
<dbReference type="Pfam" id="PF26580">
    <property type="entry name" value="Mtb12_C"/>
    <property type="match status" value="1"/>
</dbReference>
<organism evidence="5 6">
    <name type="scientific">Streptomyces lomondensis</name>
    <dbReference type="NCBI Taxonomy" id="68229"/>
    <lineage>
        <taxon>Bacteria</taxon>
        <taxon>Bacillati</taxon>
        <taxon>Actinomycetota</taxon>
        <taxon>Actinomycetes</taxon>
        <taxon>Kitasatosporales</taxon>
        <taxon>Streptomycetaceae</taxon>
        <taxon>Streptomyces</taxon>
    </lineage>
</organism>
<comment type="similarity">
    <text evidence="2">Belongs to the MTB12 family.</text>
</comment>
<evidence type="ECO:0000259" key="4">
    <source>
        <dbReference type="Pfam" id="PF26580"/>
    </source>
</evidence>
<proteinExistence type="inferred from homology"/>
<evidence type="ECO:0000256" key="1">
    <source>
        <dbReference type="ARBA" id="ARBA00022729"/>
    </source>
</evidence>
<evidence type="ECO:0000256" key="2">
    <source>
        <dbReference type="ARBA" id="ARBA00093774"/>
    </source>
</evidence>
<dbReference type="InterPro" id="IPR058644">
    <property type="entry name" value="Mtb12-like_C"/>
</dbReference>
<name>A0ABQ2XD40_9ACTN</name>
<feature type="compositionally biased region" description="Low complexity" evidence="3">
    <location>
        <begin position="97"/>
        <end position="112"/>
    </location>
</feature>
<dbReference type="EMBL" id="BMWC01000006">
    <property type="protein sequence ID" value="GGX11013.1"/>
    <property type="molecule type" value="Genomic_DNA"/>
</dbReference>
<evidence type="ECO:0000256" key="3">
    <source>
        <dbReference type="SAM" id="MobiDB-lite"/>
    </source>
</evidence>
<evidence type="ECO:0000313" key="6">
    <source>
        <dbReference type="Proteomes" id="UP000617743"/>
    </source>
</evidence>
<keyword evidence="6" id="KW-1185">Reference proteome</keyword>
<feature type="region of interest" description="Disordered" evidence="3">
    <location>
        <begin position="84"/>
        <end position="115"/>
    </location>
</feature>
<gene>
    <name evidence="5" type="ORF">GCM10010383_46470</name>
</gene>
<reference evidence="6" key="1">
    <citation type="journal article" date="2019" name="Int. J. Syst. Evol. Microbiol.">
        <title>The Global Catalogue of Microorganisms (GCM) 10K type strain sequencing project: providing services to taxonomists for standard genome sequencing and annotation.</title>
        <authorList>
            <consortium name="The Broad Institute Genomics Platform"/>
            <consortium name="The Broad Institute Genome Sequencing Center for Infectious Disease"/>
            <person name="Wu L."/>
            <person name="Ma J."/>
        </authorList>
    </citation>
    <scope>NUCLEOTIDE SEQUENCE [LARGE SCALE GENOMIC DNA]</scope>
    <source>
        <strain evidence="6">JCM 4866</strain>
    </source>
</reference>
<dbReference type="Proteomes" id="UP000617743">
    <property type="component" value="Unassembled WGS sequence"/>
</dbReference>
<accession>A0ABQ2XD40</accession>